<evidence type="ECO:0000313" key="1">
    <source>
        <dbReference type="EMBL" id="DAF49670.1"/>
    </source>
</evidence>
<dbReference type="EMBL" id="BK032585">
    <property type="protein sequence ID" value="DAF49670.1"/>
    <property type="molecule type" value="Genomic_DNA"/>
</dbReference>
<protein>
    <submittedName>
        <fullName evidence="1">Recombination enhancement, RecA-dependent nuclease</fullName>
    </submittedName>
</protein>
<organism evidence="1">
    <name type="scientific">Myoviridae sp. ctuev19</name>
    <dbReference type="NCBI Taxonomy" id="2827716"/>
    <lineage>
        <taxon>Viruses</taxon>
        <taxon>Duplodnaviria</taxon>
        <taxon>Heunggongvirae</taxon>
        <taxon>Uroviricota</taxon>
        <taxon>Caudoviricetes</taxon>
    </lineage>
</organism>
<proteinExistence type="predicted"/>
<sequence>MQNEYGVEMTRNGYAPSIMDTTDGICYLCENHTHTERHEIFGGSNRTKSKALGLWVCLCPACHRTGAYAVHQNKFVADKLHREGQQEAMCIYDWSVDEFRRRFGKNYL</sequence>
<accession>A0A8S5SFF9</accession>
<reference evidence="1" key="1">
    <citation type="journal article" date="2021" name="Proc. Natl. Acad. Sci. U.S.A.">
        <title>A Catalog of Tens of Thousands of Viruses from Human Metagenomes Reveals Hidden Associations with Chronic Diseases.</title>
        <authorList>
            <person name="Tisza M.J."/>
            <person name="Buck C.B."/>
        </authorList>
    </citation>
    <scope>NUCLEOTIDE SEQUENCE</scope>
    <source>
        <strain evidence="1">Ctuev19</strain>
    </source>
</reference>
<name>A0A8S5SFF9_9CAUD</name>